<evidence type="ECO:0000313" key="1">
    <source>
        <dbReference type="Proteomes" id="UP000095281"/>
    </source>
</evidence>
<evidence type="ECO:0000313" key="2">
    <source>
        <dbReference type="WBParaSite" id="MhA1_Contig2406.frz3.gene2"/>
    </source>
</evidence>
<dbReference type="WBParaSite" id="MhA1_Contig2406.frz3.gene2">
    <property type="protein sequence ID" value="MhA1_Contig2406.frz3.gene2"/>
    <property type="gene ID" value="MhA1_Contig2406.frz3.gene2"/>
</dbReference>
<sequence length="114" mass="13419">MGDIRRLWRDVIQLKTEELYNQRMAENTHVCSMWIPEDPKTKKIGTKAGRPLLEHSTLFKCSNALCMSMIKMIEVRDGEEFVRGSMMVSKQNHTNHNMRTRKEMAEFLRGEECK</sequence>
<accession>A0A1I8BI51</accession>
<protein>
    <submittedName>
        <fullName evidence="2">START domain-containing protein</fullName>
    </submittedName>
</protein>
<reference evidence="2" key="1">
    <citation type="submission" date="2016-11" db="UniProtKB">
        <authorList>
            <consortium name="WormBaseParasite"/>
        </authorList>
    </citation>
    <scope>IDENTIFICATION</scope>
</reference>
<organism evidence="1 2">
    <name type="scientific">Meloidogyne hapla</name>
    <name type="common">Root-knot nematode worm</name>
    <dbReference type="NCBI Taxonomy" id="6305"/>
    <lineage>
        <taxon>Eukaryota</taxon>
        <taxon>Metazoa</taxon>
        <taxon>Ecdysozoa</taxon>
        <taxon>Nematoda</taxon>
        <taxon>Chromadorea</taxon>
        <taxon>Rhabditida</taxon>
        <taxon>Tylenchina</taxon>
        <taxon>Tylenchomorpha</taxon>
        <taxon>Tylenchoidea</taxon>
        <taxon>Meloidogynidae</taxon>
        <taxon>Meloidogyninae</taxon>
        <taxon>Meloidogyne</taxon>
    </lineage>
</organism>
<dbReference type="AlphaFoldDB" id="A0A1I8BI51"/>
<name>A0A1I8BI51_MELHA</name>
<dbReference type="Proteomes" id="UP000095281">
    <property type="component" value="Unplaced"/>
</dbReference>
<keyword evidence="1" id="KW-1185">Reference proteome</keyword>
<proteinExistence type="predicted"/>